<evidence type="ECO:0000313" key="8">
    <source>
        <dbReference type="Proteomes" id="UP000265540"/>
    </source>
</evidence>
<accession>A0A3A4ZLE1</accession>
<sequence length="408" mass="45140">MKTVFKLYRSFSKISFVSAGNILSSLIGFLYLTAAAKTLTLEDFGKYSLITSLLVSISKLIDFGTNSLYVAKSISSDNDEIKDFFYSLKVLLSVVTVPVSFIALKWLNVFDANTFILFTFGLVSYGVSYTLYALFQKNEMYSHLVAISLLPALIKGIVATLLFTGLIQSSVNLLFGIFGLSIFSTIILFPLLPQQLRRFTFHTKNSFNMLKEAISPGVSLMVYEAWPAVNNSIAKITSGFGDVGVFSLANKISNIFYLISISIFTVLLPRNAARKKRKLNYDFKESATLALLILIMSFAAVAIAETFVSNVFGEKFENSIGLLDILIFASAITAIQNFIENYFYVEQKTSYLGSINVIRLITFLFLSFLFVPSSLLKGLAYANLTSAILGLLVTVTVIKKLEGKSVKI</sequence>
<feature type="transmembrane region" description="Helical" evidence="6">
    <location>
        <begin position="320"/>
        <end position="339"/>
    </location>
</feature>
<feature type="transmembrane region" description="Helical" evidence="6">
    <location>
        <begin position="173"/>
        <end position="192"/>
    </location>
</feature>
<evidence type="ECO:0000256" key="6">
    <source>
        <dbReference type="SAM" id="Phobius"/>
    </source>
</evidence>
<dbReference type="GO" id="GO:0005886">
    <property type="term" value="C:plasma membrane"/>
    <property type="evidence" value="ECO:0007669"/>
    <property type="project" value="UniProtKB-SubCell"/>
</dbReference>
<dbReference type="Pfam" id="PF01943">
    <property type="entry name" value="Polysacc_synt"/>
    <property type="match status" value="1"/>
</dbReference>
<evidence type="ECO:0000256" key="5">
    <source>
        <dbReference type="ARBA" id="ARBA00023136"/>
    </source>
</evidence>
<dbReference type="PANTHER" id="PTHR30250:SF11">
    <property type="entry name" value="O-ANTIGEN TRANSPORTER-RELATED"/>
    <property type="match status" value="1"/>
</dbReference>
<keyword evidence="2" id="KW-1003">Cell membrane</keyword>
<dbReference type="Proteomes" id="UP000265540">
    <property type="component" value="Unassembled WGS sequence"/>
</dbReference>
<evidence type="ECO:0008006" key="9">
    <source>
        <dbReference type="Google" id="ProtNLM"/>
    </source>
</evidence>
<dbReference type="EMBL" id="QZJF01000010">
    <property type="protein sequence ID" value="RJR27520.1"/>
    <property type="molecule type" value="Genomic_DNA"/>
</dbReference>
<protein>
    <recommendedName>
        <fullName evidence="9">Polysaccharide biosynthesis protein C-terminal domain-containing protein</fullName>
    </recommendedName>
</protein>
<feature type="transmembrane region" description="Helical" evidence="6">
    <location>
        <begin position="84"/>
        <end position="103"/>
    </location>
</feature>
<dbReference type="InterPro" id="IPR050833">
    <property type="entry name" value="Poly_Biosynth_Transport"/>
</dbReference>
<gene>
    <name evidence="7" type="ORF">C4561_01995</name>
</gene>
<evidence type="ECO:0000313" key="7">
    <source>
        <dbReference type="EMBL" id="RJR27520.1"/>
    </source>
</evidence>
<evidence type="ECO:0000256" key="4">
    <source>
        <dbReference type="ARBA" id="ARBA00022989"/>
    </source>
</evidence>
<proteinExistence type="predicted"/>
<dbReference type="AlphaFoldDB" id="A0A3A4ZLE1"/>
<dbReference type="InterPro" id="IPR002797">
    <property type="entry name" value="Polysacc_synth"/>
</dbReference>
<feature type="transmembrane region" description="Helical" evidence="6">
    <location>
        <begin position="12"/>
        <end position="32"/>
    </location>
</feature>
<feature type="transmembrane region" description="Helical" evidence="6">
    <location>
        <begin position="351"/>
        <end position="372"/>
    </location>
</feature>
<reference evidence="7 8" key="1">
    <citation type="journal article" date="2017" name="ISME J.">
        <title>Energy and carbon metabolisms in a deep terrestrial subsurface fluid microbial community.</title>
        <authorList>
            <person name="Momper L."/>
            <person name="Jungbluth S.P."/>
            <person name="Lee M.D."/>
            <person name="Amend J.P."/>
        </authorList>
    </citation>
    <scope>NUCLEOTIDE SEQUENCE [LARGE SCALE GENOMIC DNA]</scope>
    <source>
        <strain evidence="7">SURF_46</strain>
    </source>
</reference>
<organism evidence="7 8">
    <name type="scientific">candidate division WWE3 bacterium</name>
    <dbReference type="NCBI Taxonomy" id="2053526"/>
    <lineage>
        <taxon>Bacteria</taxon>
        <taxon>Katanobacteria</taxon>
    </lineage>
</organism>
<comment type="caution">
    <text evidence="7">The sequence shown here is derived from an EMBL/GenBank/DDBJ whole genome shotgun (WGS) entry which is preliminary data.</text>
</comment>
<comment type="subcellular location">
    <subcellularLocation>
        <location evidence="1">Cell membrane</location>
        <topology evidence="1">Multi-pass membrane protein</topology>
    </subcellularLocation>
</comment>
<feature type="transmembrane region" description="Helical" evidence="6">
    <location>
        <begin position="378"/>
        <end position="398"/>
    </location>
</feature>
<evidence type="ECO:0000256" key="3">
    <source>
        <dbReference type="ARBA" id="ARBA00022692"/>
    </source>
</evidence>
<dbReference type="PANTHER" id="PTHR30250">
    <property type="entry name" value="PST FAMILY PREDICTED COLANIC ACID TRANSPORTER"/>
    <property type="match status" value="1"/>
</dbReference>
<feature type="transmembrane region" description="Helical" evidence="6">
    <location>
        <begin position="144"/>
        <end position="167"/>
    </location>
</feature>
<feature type="transmembrane region" description="Helical" evidence="6">
    <location>
        <begin position="289"/>
        <end position="308"/>
    </location>
</feature>
<name>A0A3A4ZLE1_UNCKA</name>
<evidence type="ECO:0000256" key="1">
    <source>
        <dbReference type="ARBA" id="ARBA00004651"/>
    </source>
</evidence>
<keyword evidence="4 6" id="KW-1133">Transmembrane helix</keyword>
<keyword evidence="5 6" id="KW-0472">Membrane</keyword>
<feature type="transmembrane region" description="Helical" evidence="6">
    <location>
        <begin position="249"/>
        <end position="268"/>
    </location>
</feature>
<evidence type="ECO:0000256" key="2">
    <source>
        <dbReference type="ARBA" id="ARBA00022475"/>
    </source>
</evidence>
<feature type="transmembrane region" description="Helical" evidence="6">
    <location>
        <begin position="115"/>
        <end position="135"/>
    </location>
</feature>
<keyword evidence="3 6" id="KW-0812">Transmembrane</keyword>